<organism evidence="1 2">
    <name type="scientific">Stylosanthes scabra</name>
    <dbReference type="NCBI Taxonomy" id="79078"/>
    <lineage>
        <taxon>Eukaryota</taxon>
        <taxon>Viridiplantae</taxon>
        <taxon>Streptophyta</taxon>
        <taxon>Embryophyta</taxon>
        <taxon>Tracheophyta</taxon>
        <taxon>Spermatophyta</taxon>
        <taxon>Magnoliopsida</taxon>
        <taxon>eudicotyledons</taxon>
        <taxon>Gunneridae</taxon>
        <taxon>Pentapetalae</taxon>
        <taxon>rosids</taxon>
        <taxon>fabids</taxon>
        <taxon>Fabales</taxon>
        <taxon>Fabaceae</taxon>
        <taxon>Papilionoideae</taxon>
        <taxon>50 kb inversion clade</taxon>
        <taxon>dalbergioids sensu lato</taxon>
        <taxon>Dalbergieae</taxon>
        <taxon>Pterocarpus clade</taxon>
        <taxon>Stylosanthes</taxon>
    </lineage>
</organism>
<proteinExistence type="predicted"/>
<gene>
    <name evidence="1" type="ORF">PIB30_080632</name>
</gene>
<accession>A0ABU6VRB3</accession>
<name>A0ABU6VRB3_9FABA</name>
<evidence type="ECO:0000313" key="1">
    <source>
        <dbReference type="EMBL" id="MED6175674.1"/>
    </source>
</evidence>
<sequence>MGQVNWLLTDGLGLIGPVRNITPTREVDVNVSIQFPSSSEFWGDSDCFLRIVPTQPSSDCLRRNSLGLFFAKSSPLTCLFIIRRTRKMRKKKSCQNVKVPRPLNAVEQKLDGWVEQAIFTQPSVVLGDSLPELRRTMRLTEGAAAEGDFVLEAAGPSDRLPFRAGEDGPHFLWVYQELFTRLGVRLPFTDFQREVITRCRVAANQLHLNG</sequence>
<comment type="caution">
    <text evidence="1">The sequence shown here is derived from an EMBL/GenBank/DDBJ whole genome shotgun (WGS) entry which is preliminary data.</text>
</comment>
<dbReference type="Proteomes" id="UP001341840">
    <property type="component" value="Unassembled WGS sequence"/>
</dbReference>
<dbReference type="EMBL" id="JASCZI010152214">
    <property type="protein sequence ID" value="MED6175674.1"/>
    <property type="molecule type" value="Genomic_DNA"/>
</dbReference>
<reference evidence="1 2" key="1">
    <citation type="journal article" date="2023" name="Plants (Basel)">
        <title>Bridging the Gap: Combining Genomics and Transcriptomics Approaches to Understand Stylosanthes scabra, an Orphan Legume from the Brazilian Caatinga.</title>
        <authorList>
            <person name="Ferreira-Neto J.R.C."/>
            <person name="da Silva M.D."/>
            <person name="Binneck E."/>
            <person name="de Melo N.F."/>
            <person name="da Silva R.H."/>
            <person name="de Melo A.L.T.M."/>
            <person name="Pandolfi V."/>
            <person name="Bustamante F.O."/>
            <person name="Brasileiro-Vidal A.C."/>
            <person name="Benko-Iseppon A.M."/>
        </authorList>
    </citation>
    <scope>NUCLEOTIDE SEQUENCE [LARGE SCALE GENOMIC DNA]</scope>
    <source>
        <tissue evidence="1">Leaves</tissue>
    </source>
</reference>
<evidence type="ECO:0000313" key="2">
    <source>
        <dbReference type="Proteomes" id="UP001341840"/>
    </source>
</evidence>
<protein>
    <submittedName>
        <fullName evidence="1">Uncharacterized protein</fullName>
    </submittedName>
</protein>
<keyword evidence="2" id="KW-1185">Reference proteome</keyword>